<evidence type="ECO:0000256" key="1">
    <source>
        <dbReference type="SAM" id="MobiDB-lite"/>
    </source>
</evidence>
<feature type="region of interest" description="Disordered" evidence="1">
    <location>
        <begin position="479"/>
        <end position="635"/>
    </location>
</feature>
<dbReference type="OrthoDB" id="73919at2759"/>
<feature type="compositionally biased region" description="Basic and acidic residues" evidence="1">
    <location>
        <begin position="27"/>
        <end position="47"/>
    </location>
</feature>
<dbReference type="AlphaFoldDB" id="A0A8H3ICM6"/>
<feature type="region of interest" description="Disordered" evidence="1">
    <location>
        <begin position="403"/>
        <end position="435"/>
    </location>
</feature>
<dbReference type="Pfam" id="PF00168">
    <property type="entry name" value="C2"/>
    <property type="match status" value="1"/>
</dbReference>
<feature type="compositionally biased region" description="Basic and acidic residues" evidence="1">
    <location>
        <begin position="479"/>
        <end position="499"/>
    </location>
</feature>
<dbReference type="InterPro" id="IPR035892">
    <property type="entry name" value="C2_domain_sf"/>
</dbReference>
<evidence type="ECO:0000313" key="4">
    <source>
        <dbReference type="Proteomes" id="UP000664169"/>
    </source>
</evidence>
<comment type="caution">
    <text evidence="3">The sequence shown here is derived from an EMBL/GenBank/DDBJ whole genome shotgun (WGS) entry which is preliminary data.</text>
</comment>
<dbReference type="InterPro" id="IPR000008">
    <property type="entry name" value="C2_dom"/>
</dbReference>
<dbReference type="SMART" id="SM00239">
    <property type="entry name" value="C2"/>
    <property type="match status" value="1"/>
</dbReference>
<dbReference type="PANTHER" id="PTHR47800">
    <property type="entry name" value="C2 DOMAIN-CONTAINING PROTEIN"/>
    <property type="match status" value="1"/>
</dbReference>
<feature type="region of interest" description="Disordered" evidence="1">
    <location>
        <begin position="1"/>
        <end position="59"/>
    </location>
</feature>
<reference evidence="3" key="1">
    <citation type="submission" date="2021-03" db="EMBL/GenBank/DDBJ databases">
        <authorList>
            <person name="Tagirdzhanova G."/>
        </authorList>
    </citation>
    <scope>NUCLEOTIDE SEQUENCE</scope>
</reference>
<dbReference type="PANTHER" id="PTHR47800:SF5">
    <property type="entry name" value="FER-1-LIKE PROTEIN 6"/>
    <property type="match status" value="1"/>
</dbReference>
<accession>A0A8H3ICM6</accession>
<protein>
    <recommendedName>
        <fullName evidence="2">C2 domain-containing protein</fullName>
    </recommendedName>
</protein>
<feature type="compositionally biased region" description="Polar residues" evidence="1">
    <location>
        <begin position="561"/>
        <end position="587"/>
    </location>
</feature>
<dbReference type="SUPFAM" id="SSF49562">
    <property type="entry name" value="C2 domain (Calcium/lipid-binding domain, CaLB)"/>
    <property type="match status" value="1"/>
</dbReference>
<dbReference type="PROSITE" id="PS50004">
    <property type="entry name" value="C2"/>
    <property type="match status" value="1"/>
</dbReference>
<organism evidence="3 4">
    <name type="scientific">Gomphillus americanus</name>
    <dbReference type="NCBI Taxonomy" id="1940652"/>
    <lineage>
        <taxon>Eukaryota</taxon>
        <taxon>Fungi</taxon>
        <taxon>Dikarya</taxon>
        <taxon>Ascomycota</taxon>
        <taxon>Pezizomycotina</taxon>
        <taxon>Lecanoromycetes</taxon>
        <taxon>OSLEUM clade</taxon>
        <taxon>Ostropomycetidae</taxon>
        <taxon>Ostropales</taxon>
        <taxon>Graphidaceae</taxon>
        <taxon>Gomphilloideae</taxon>
        <taxon>Gomphillus</taxon>
    </lineage>
</organism>
<name>A0A8H3ICM6_9LECA</name>
<keyword evidence="4" id="KW-1185">Reference proteome</keyword>
<dbReference type="EMBL" id="CAJPDQ010000019">
    <property type="protein sequence ID" value="CAF9923167.1"/>
    <property type="molecule type" value="Genomic_DNA"/>
</dbReference>
<feature type="compositionally biased region" description="Basic and acidic residues" evidence="1">
    <location>
        <begin position="403"/>
        <end position="418"/>
    </location>
</feature>
<evidence type="ECO:0000313" key="3">
    <source>
        <dbReference type="EMBL" id="CAF9923167.1"/>
    </source>
</evidence>
<dbReference type="GO" id="GO:0010628">
    <property type="term" value="P:positive regulation of gene expression"/>
    <property type="evidence" value="ECO:0007669"/>
    <property type="project" value="TreeGrafter"/>
</dbReference>
<dbReference type="Proteomes" id="UP000664169">
    <property type="component" value="Unassembled WGS sequence"/>
</dbReference>
<dbReference type="Gene3D" id="2.60.40.150">
    <property type="entry name" value="C2 domain"/>
    <property type="match status" value="1"/>
</dbReference>
<evidence type="ECO:0000259" key="2">
    <source>
        <dbReference type="PROSITE" id="PS50004"/>
    </source>
</evidence>
<gene>
    <name evidence="3" type="ORF">GOMPHAMPRED_002755</name>
</gene>
<feature type="compositionally biased region" description="Basic residues" evidence="1">
    <location>
        <begin position="527"/>
        <end position="544"/>
    </location>
</feature>
<feature type="compositionally biased region" description="Low complexity" evidence="1">
    <location>
        <begin position="551"/>
        <end position="560"/>
    </location>
</feature>
<feature type="domain" description="C2" evidence="2">
    <location>
        <begin position="45"/>
        <end position="177"/>
    </location>
</feature>
<proteinExistence type="predicted"/>
<sequence>MSSDDKDVQPAAMKSHRTDAYATKLAGKVEKLAEKKDKKTGGGDGTHEPAGGFDSTKVHHRSPGYTVKFTFHRATNLPFADIPSFSSDPFLTATLKTSLPKRHKQDPNIMWRTTTIRKSTNPQWNETWIVANVPASGFKLKCRIYDEDPSDHDDRLGNIHLDVGPFDENWQGVHEQALKIKKRMGSKRAYFFRGIAALASRSIQMSADVVISAELLGRTEDDSGGRMYTIGPCQWSCHFSPMIGRIAGTRLVGDSANDKKATNKYNFQANQIQLRGPVPEELYHRYVEFKPFVKGMFTGKSLRGWLLNHALHHEHGRIYNYDHTTKYGSFPEPCKEFTQQFLDLVHYDEGGRIFTYVITLDGQFRFTETGKQFGIDLLSKHTMHSNVSIYVAFSGEFFIRRLESPNKDPDKQPEHPPDNIDGGPPANDSPKDPAYYHLIIDNDSGTYRPNKDLLPQLKAFLKSNFPALKISTLDCQGDEEKMNKMKDEQREKRKSEGKDIVFSQLSDSSSISSSDEEDLNERAGVAPHKRKMSKKLKHMRHPHTGGHDSEAAAAGPASPSHNSQHISEFHEPQSNAQSHSTNVQQEAPTFELQGSEVPAPAPAPIELPAADFPVTNGGIEKSTPEVHASQQVVSE</sequence>